<reference evidence="3 4" key="1">
    <citation type="journal article" date="2019" name="Int. J. Syst. Evol. Microbiol.">
        <title>The Global Catalogue of Microorganisms (GCM) 10K type strain sequencing project: providing services to taxonomists for standard genome sequencing and annotation.</title>
        <authorList>
            <consortium name="The Broad Institute Genomics Platform"/>
            <consortium name="The Broad Institute Genome Sequencing Center for Infectious Disease"/>
            <person name="Wu L."/>
            <person name="Ma J."/>
        </authorList>
    </citation>
    <scope>NUCLEOTIDE SEQUENCE [LARGE SCALE GENOMIC DNA]</scope>
    <source>
        <strain evidence="3 4">JCM 7356</strain>
    </source>
</reference>
<evidence type="ECO:0000313" key="4">
    <source>
        <dbReference type="Proteomes" id="UP001500305"/>
    </source>
</evidence>
<accession>A0ABN3DPQ8</accession>
<comment type="caution">
    <text evidence="3">The sequence shown here is derived from an EMBL/GenBank/DDBJ whole genome shotgun (WGS) entry which is preliminary data.</text>
</comment>
<sequence length="213" mass="20999">MSQSVPPESFDSAETPATGEAATKASLRDRYLRLPKRRRPRLVALGAAVAVLGVAGVGAAAVVHHGMEHEGGRHGHFAAGHEHAGRDGEGKDGESKGGEGKGGGRSHGHDHGWTGQGGQDGAGRDGAGYGGEPADLAPAPLPAVPADQALAKAVAAVPGGKADTLRAVGQQGGGSAWAVEVLGPDGVRHLVTIDGAAGSVTGNTIVSPEAGSH</sequence>
<evidence type="ECO:0000313" key="3">
    <source>
        <dbReference type="EMBL" id="GAA2238638.1"/>
    </source>
</evidence>
<organism evidence="3 4">
    <name type="scientific">Kitasatospora cystarginea</name>
    <dbReference type="NCBI Taxonomy" id="58350"/>
    <lineage>
        <taxon>Bacteria</taxon>
        <taxon>Bacillati</taxon>
        <taxon>Actinomycetota</taxon>
        <taxon>Actinomycetes</taxon>
        <taxon>Kitasatosporales</taxon>
        <taxon>Streptomycetaceae</taxon>
        <taxon>Kitasatospora</taxon>
    </lineage>
</organism>
<dbReference type="RefSeq" id="WP_344635871.1">
    <property type="nucleotide sequence ID" value="NZ_BAAATR010000006.1"/>
</dbReference>
<keyword evidence="2" id="KW-0812">Transmembrane</keyword>
<feature type="compositionally biased region" description="Gly residues" evidence="1">
    <location>
        <begin position="114"/>
        <end position="131"/>
    </location>
</feature>
<keyword evidence="4" id="KW-1185">Reference proteome</keyword>
<feature type="region of interest" description="Disordered" evidence="1">
    <location>
        <begin position="1"/>
        <end position="28"/>
    </location>
</feature>
<protein>
    <recommendedName>
        <fullName evidence="5">PepSY domain-containing protein</fullName>
    </recommendedName>
</protein>
<dbReference type="Gene3D" id="3.30.505.20">
    <property type="match status" value="1"/>
</dbReference>
<feature type="compositionally biased region" description="Basic and acidic residues" evidence="1">
    <location>
        <begin position="70"/>
        <end position="99"/>
    </location>
</feature>
<feature type="transmembrane region" description="Helical" evidence="2">
    <location>
        <begin position="42"/>
        <end position="63"/>
    </location>
</feature>
<proteinExistence type="predicted"/>
<gene>
    <name evidence="3" type="ORF">GCM10010430_19620</name>
</gene>
<keyword evidence="2" id="KW-1133">Transmembrane helix</keyword>
<evidence type="ECO:0008006" key="5">
    <source>
        <dbReference type="Google" id="ProtNLM"/>
    </source>
</evidence>
<dbReference type="EMBL" id="BAAATR010000006">
    <property type="protein sequence ID" value="GAA2238638.1"/>
    <property type="molecule type" value="Genomic_DNA"/>
</dbReference>
<evidence type="ECO:0000256" key="1">
    <source>
        <dbReference type="SAM" id="MobiDB-lite"/>
    </source>
</evidence>
<evidence type="ECO:0000256" key="2">
    <source>
        <dbReference type="SAM" id="Phobius"/>
    </source>
</evidence>
<keyword evidence="2" id="KW-0472">Membrane</keyword>
<dbReference type="Proteomes" id="UP001500305">
    <property type="component" value="Unassembled WGS sequence"/>
</dbReference>
<name>A0ABN3DPQ8_9ACTN</name>
<feature type="region of interest" description="Disordered" evidence="1">
    <location>
        <begin position="70"/>
        <end position="140"/>
    </location>
</feature>